<dbReference type="EMBL" id="RJVU01053773">
    <property type="protein sequence ID" value="ROL23498.1"/>
    <property type="molecule type" value="Genomic_DNA"/>
</dbReference>
<evidence type="ECO:0000313" key="3">
    <source>
        <dbReference type="Proteomes" id="UP000281406"/>
    </source>
</evidence>
<dbReference type="OrthoDB" id="10056446at2759"/>
<feature type="compositionally biased region" description="Basic and acidic residues" evidence="1">
    <location>
        <begin position="143"/>
        <end position="153"/>
    </location>
</feature>
<keyword evidence="3" id="KW-1185">Reference proteome</keyword>
<comment type="caution">
    <text evidence="2">The sequence shown here is derived from an EMBL/GenBank/DDBJ whole genome shotgun (WGS) entry which is preliminary data.</text>
</comment>
<dbReference type="AlphaFoldDB" id="A0A3N0Y207"/>
<protein>
    <submittedName>
        <fullName evidence="2">Uncharacterized protein</fullName>
    </submittedName>
</protein>
<feature type="region of interest" description="Disordered" evidence="1">
    <location>
        <begin position="85"/>
        <end position="161"/>
    </location>
</feature>
<feature type="region of interest" description="Disordered" evidence="1">
    <location>
        <begin position="48"/>
        <end position="73"/>
    </location>
</feature>
<evidence type="ECO:0000256" key="1">
    <source>
        <dbReference type="SAM" id="MobiDB-lite"/>
    </source>
</evidence>
<sequence>MFQLIVRCVPGLREEVHGEAQETDRTERKEDYRKEIAMLKKEIQELKNQREEFNKQVSEMREEMRRLREDRESYRKQLPALEKQLTQRGEQQSLEETPSPSPSPLTTAINPSSPPSDSYSQTQPQIVLLMDSNGKPAASSPSHSHEHQQEQHPDSQSYAEAVSRSLIHSNTSTVNSQQASSPSRDLRNIQHMLTLLCSHLMASLSREDGTGRDGCRESRDCVHCALRERWRQRNTSCCTVTTISTFDRTISLNSS</sequence>
<proteinExistence type="predicted"/>
<dbReference type="Proteomes" id="UP000281406">
    <property type="component" value="Unassembled WGS sequence"/>
</dbReference>
<reference evidence="2 3" key="1">
    <citation type="submission" date="2018-10" db="EMBL/GenBank/DDBJ databases">
        <title>Genome assembly for a Yunnan-Guizhou Plateau 3E fish, Anabarilius grahami (Regan), and its evolutionary and genetic applications.</title>
        <authorList>
            <person name="Jiang W."/>
        </authorList>
    </citation>
    <scope>NUCLEOTIDE SEQUENCE [LARGE SCALE GENOMIC DNA]</scope>
    <source>
        <strain evidence="2">AG-KIZ</strain>
        <tissue evidence="2">Muscle</tissue>
    </source>
</reference>
<evidence type="ECO:0000313" key="2">
    <source>
        <dbReference type="EMBL" id="ROL23498.1"/>
    </source>
</evidence>
<name>A0A3N0Y207_ANAGA</name>
<accession>A0A3N0Y207</accession>
<gene>
    <name evidence="2" type="ORF">DPX16_18766</name>
</gene>
<organism evidence="2 3">
    <name type="scientific">Anabarilius grahami</name>
    <name type="common">Kanglang fish</name>
    <name type="synonym">Barilius grahami</name>
    <dbReference type="NCBI Taxonomy" id="495550"/>
    <lineage>
        <taxon>Eukaryota</taxon>
        <taxon>Metazoa</taxon>
        <taxon>Chordata</taxon>
        <taxon>Craniata</taxon>
        <taxon>Vertebrata</taxon>
        <taxon>Euteleostomi</taxon>
        <taxon>Actinopterygii</taxon>
        <taxon>Neopterygii</taxon>
        <taxon>Teleostei</taxon>
        <taxon>Ostariophysi</taxon>
        <taxon>Cypriniformes</taxon>
        <taxon>Xenocyprididae</taxon>
        <taxon>Xenocypridinae</taxon>
        <taxon>Xenocypridinae incertae sedis</taxon>
        <taxon>Anabarilius</taxon>
    </lineage>
</organism>
<feature type="compositionally biased region" description="Polar residues" evidence="1">
    <location>
        <begin position="108"/>
        <end position="125"/>
    </location>
</feature>